<evidence type="ECO:0000256" key="1">
    <source>
        <dbReference type="ARBA" id="ARBA00004442"/>
    </source>
</evidence>
<evidence type="ECO:0000256" key="4">
    <source>
        <dbReference type="ARBA" id="ARBA00023136"/>
    </source>
</evidence>
<evidence type="ECO:0000256" key="2">
    <source>
        <dbReference type="ARBA" id="ARBA00006275"/>
    </source>
</evidence>
<dbReference type="EMBL" id="DYVL01000099">
    <property type="protein sequence ID" value="HJG11826.1"/>
    <property type="molecule type" value="Genomic_DNA"/>
</dbReference>
<dbReference type="GO" id="GO:0009279">
    <property type="term" value="C:cell outer membrane"/>
    <property type="evidence" value="ECO:0007669"/>
    <property type="project" value="UniProtKB-SubCell"/>
</dbReference>
<accession>A0A174EQS8</accession>
<gene>
    <name evidence="8" type="ORF">K8V07_07850</name>
    <name evidence="9" type="ORF">SAMN05216250_12810</name>
</gene>
<dbReference type="RefSeq" id="WP_055235616.1">
    <property type="nucleotide sequence ID" value="NZ_FOUM01000028.1"/>
</dbReference>
<protein>
    <submittedName>
        <fullName evidence="8">RagB/SusD family nutrient uptake outer membrane protein</fullName>
    </submittedName>
    <submittedName>
        <fullName evidence="9">SusD family protein</fullName>
    </submittedName>
</protein>
<dbReference type="InterPro" id="IPR033985">
    <property type="entry name" value="SusD-like_N"/>
</dbReference>
<reference evidence="9 10" key="1">
    <citation type="submission" date="2016-10" db="EMBL/GenBank/DDBJ databases">
        <authorList>
            <person name="de Groot N.N."/>
        </authorList>
    </citation>
    <scope>NUCLEOTIDE SEQUENCE [LARGE SCALE GENOMIC DNA]</scope>
    <source>
        <strain evidence="9 10">NLAE-zl-C202</strain>
    </source>
</reference>
<evidence type="ECO:0000313" key="9">
    <source>
        <dbReference type="EMBL" id="SFN27583.1"/>
    </source>
</evidence>
<organism evidence="9 10">
    <name type="scientific">Bacteroides xylanisolvens</name>
    <dbReference type="NCBI Taxonomy" id="371601"/>
    <lineage>
        <taxon>Bacteria</taxon>
        <taxon>Pseudomonadati</taxon>
        <taxon>Bacteroidota</taxon>
        <taxon>Bacteroidia</taxon>
        <taxon>Bacteroidales</taxon>
        <taxon>Bacteroidaceae</taxon>
        <taxon>Bacteroides</taxon>
    </lineage>
</organism>
<feature type="domain" description="RagB/SusD" evidence="6">
    <location>
        <begin position="315"/>
        <end position="463"/>
    </location>
</feature>
<dbReference type="Proteomes" id="UP000183766">
    <property type="component" value="Unassembled WGS sequence"/>
</dbReference>
<evidence type="ECO:0000259" key="6">
    <source>
        <dbReference type="Pfam" id="PF07980"/>
    </source>
</evidence>
<proteinExistence type="inferred from homology"/>
<comment type="subcellular location">
    <subcellularLocation>
        <location evidence="1">Cell outer membrane</location>
    </subcellularLocation>
</comment>
<dbReference type="SUPFAM" id="SSF48452">
    <property type="entry name" value="TPR-like"/>
    <property type="match status" value="1"/>
</dbReference>
<keyword evidence="5" id="KW-0998">Cell outer membrane</keyword>
<dbReference type="Pfam" id="PF07980">
    <property type="entry name" value="SusD_RagB"/>
    <property type="match status" value="1"/>
</dbReference>
<evidence type="ECO:0000313" key="8">
    <source>
        <dbReference type="EMBL" id="HJG11826.1"/>
    </source>
</evidence>
<comment type="similarity">
    <text evidence="2">Belongs to the SusD family.</text>
</comment>
<dbReference type="Pfam" id="PF14322">
    <property type="entry name" value="SusD-like_3"/>
    <property type="match status" value="1"/>
</dbReference>
<keyword evidence="4" id="KW-0472">Membrane</keyword>
<keyword evidence="3" id="KW-0732">Signal</keyword>
<dbReference type="Proteomes" id="UP000747074">
    <property type="component" value="Unassembled WGS sequence"/>
</dbReference>
<reference evidence="8" key="3">
    <citation type="submission" date="2021-09" db="EMBL/GenBank/DDBJ databases">
        <authorList>
            <person name="Gilroy R."/>
        </authorList>
    </citation>
    <scope>NUCLEOTIDE SEQUENCE</scope>
    <source>
        <strain evidence="8">CHK154-13316</strain>
    </source>
</reference>
<evidence type="ECO:0000256" key="3">
    <source>
        <dbReference type="ARBA" id="ARBA00022729"/>
    </source>
</evidence>
<evidence type="ECO:0000313" key="10">
    <source>
        <dbReference type="Proteomes" id="UP000183766"/>
    </source>
</evidence>
<dbReference type="InterPro" id="IPR012944">
    <property type="entry name" value="SusD_RagB_dom"/>
</dbReference>
<dbReference type="AlphaFoldDB" id="A0A174EQS8"/>
<evidence type="ECO:0000259" key="7">
    <source>
        <dbReference type="Pfam" id="PF14322"/>
    </source>
</evidence>
<dbReference type="EMBL" id="FOUM01000028">
    <property type="protein sequence ID" value="SFN27583.1"/>
    <property type="molecule type" value="Genomic_DNA"/>
</dbReference>
<reference evidence="8" key="2">
    <citation type="journal article" date="2021" name="PeerJ">
        <title>Extensive microbial diversity within the chicken gut microbiome revealed by metagenomics and culture.</title>
        <authorList>
            <person name="Gilroy R."/>
            <person name="Ravi A."/>
            <person name="Getino M."/>
            <person name="Pursley I."/>
            <person name="Horton D.L."/>
            <person name="Alikhan N.F."/>
            <person name="Baker D."/>
            <person name="Gharbi K."/>
            <person name="Hall N."/>
            <person name="Watson M."/>
            <person name="Adriaenssens E.M."/>
            <person name="Foster-Nyarko E."/>
            <person name="Jarju S."/>
            <person name="Secka A."/>
            <person name="Antonio M."/>
            <person name="Oren A."/>
            <person name="Chaudhuri R.R."/>
            <person name="La Ragione R."/>
            <person name="Hildebrand F."/>
            <person name="Pallen M.J."/>
        </authorList>
    </citation>
    <scope>NUCLEOTIDE SEQUENCE</scope>
    <source>
        <strain evidence="8">CHK154-13316</strain>
    </source>
</reference>
<name>A0A174EQS8_9BACE</name>
<evidence type="ECO:0000256" key="5">
    <source>
        <dbReference type="ARBA" id="ARBA00023237"/>
    </source>
</evidence>
<dbReference type="InterPro" id="IPR011990">
    <property type="entry name" value="TPR-like_helical_dom_sf"/>
</dbReference>
<feature type="domain" description="SusD-like N-terminal" evidence="7">
    <location>
        <begin position="99"/>
        <end position="223"/>
    </location>
</feature>
<sequence>MKRIKIILLFALTTLLCVSCSNYLDIKPYGRTIPKTAEEFSALLHEQLNTIDAGNDSYIIGNASQWLTWDAQCGDDFETCLTASGGRTLGVYVGTIISNSSDNYYNNLYQSIRNCNIVLNEMEESNTTETNTIRATAHAMRGVCYYQLLRLFCKISQTDNLNNQQGVPLVMTFDMEERPIRSTMQETIDLIEDDFRKAISYHPSENIYRFTEDVIKGYQARLYFWTKQWDKALPVAQELLNKYPLVKGVLYEKMMTTAYDLAGNQLIKAYRAADTSGENALSSANSLLQFRPVSLRFLSLFTEEEKTTDIRYRLWVDNKRMAKKTFFCGMRSAEFKLIEAECYYHLGKKDKALQSINELRSHRIDNYSNLTENNLPTLSEKEIITIDANGNALTPLMGLILNERRKELFLEGDRFFELKRNGAPEFWTAYNGQKYTTQKFMYTFPIPAHDMLLVDGLEQNEGYTEISY</sequence>
<dbReference type="Gene3D" id="1.25.40.390">
    <property type="match status" value="2"/>
</dbReference>